<feature type="compositionally biased region" description="Basic residues" evidence="1">
    <location>
        <begin position="115"/>
        <end position="146"/>
    </location>
</feature>
<name>A0A195C977_9HYME</name>
<organism evidence="2 3">
    <name type="scientific">Cyphomyrmex costatus</name>
    <dbReference type="NCBI Taxonomy" id="456900"/>
    <lineage>
        <taxon>Eukaryota</taxon>
        <taxon>Metazoa</taxon>
        <taxon>Ecdysozoa</taxon>
        <taxon>Arthropoda</taxon>
        <taxon>Hexapoda</taxon>
        <taxon>Insecta</taxon>
        <taxon>Pterygota</taxon>
        <taxon>Neoptera</taxon>
        <taxon>Endopterygota</taxon>
        <taxon>Hymenoptera</taxon>
        <taxon>Apocrita</taxon>
        <taxon>Aculeata</taxon>
        <taxon>Formicoidea</taxon>
        <taxon>Formicidae</taxon>
        <taxon>Myrmicinae</taxon>
        <taxon>Cyphomyrmex</taxon>
    </lineage>
</organism>
<proteinExistence type="predicted"/>
<protein>
    <submittedName>
        <fullName evidence="2">Uncharacterized protein</fullName>
    </submittedName>
</protein>
<dbReference type="EMBL" id="KQ978143">
    <property type="protein sequence ID" value="KYM96726.1"/>
    <property type="molecule type" value="Genomic_DNA"/>
</dbReference>
<reference evidence="2 3" key="1">
    <citation type="submission" date="2016-03" db="EMBL/GenBank/DDBJ databases">
        <title>Cyphomyrmex costatus WGS genome.</title>
        <authorList>
            <person name="Nygaard S."/>
            <person name="Hu H."/>
            <person name="Boomsma J."/>
            <person name="Zhang G."/>
        </authorList>
    </citation>
    <scope>NUCLEOTIDE SEQUENCE [LARGE SCALE GENOMIC DNA]</scope>
    <source>
        <strain evidence="2">MS0001</strain>
        <tissue evidence="2">Whole body</tissue>
    </source>
</reference>
<accession>A0A195C977</accession>
<dbReference type="AlphaFoldDB" id="A0A195C977"/>
<dbReference type="Proteomes" id="UP000078542">
    <property type="component" value="Unassembled WGS sequence"/>
</dbReference>
<sequence length="323" mass="36630">MKKTKAALKRKVGARIETQFDPRYEASAEVGSPRAHLTEVSSFLCSRRARFFSPAREGTLTVDQTRAAKQGANHARKQTVLRTAVDCQGSPSSWSLCKFGVTRGDEDKSRLWMRLGKRGGKSERKRGSKRGRDHRPQGVRRQSHKRTRTGVELGFNCFTARHFRSVTQTRRARFYCQTESLVCSNIWRAADWDFQALRVQEEFASGANVVQGGIEFLTTPSMAARLATRRKKIRAKSFYECAQSLNIGLAGIVIPCNGPCVDSFAHIVVMLVGTGVLALRYDSRAAERVSQEFKAKTHFKVPYLKVLQKCREYNSEEYRVYQY</sequence>
<keyword evidence="3" id="KW-1185">Reference proteome</keyword>
<gene>
    <name evidence="2" type="ORF">ALC62_12518</name>
</gene>
<evidence type="ECO:0000313" key="3">
    <source>
        <dbReference type="Proteomes" id="UP000078542"/>
    </source>
</evidence>
<feature type="region of interest" description="Disordered" evidence="1">
    <location>
        <begin position="110"/>
        <end position="146"/>
    </location>
</feature>
<evidence type="ECO:0000256" key="1">
    <source>
        <dbReference type="SAM" id="MobiDB-lite"/>
    </source>
</evidence>
<evidence type="ECO:0000313" key="2">
    <source>
        <dbReference type="EMBL" id="KYM96726.1"/>
    </source>
</evidence>